<dbReference type="InterPro" id="IPR013341">
    <property type="entry name" value="Mandelate_racemase_N_dom"/>
</dbReference>
<gene>
    <name evidence="3" type="ORF">KK488_03850</name>
</gene>
<comment type="caution">
    <text evidence="3">The sequence shown here is derived from an EMBL/GenBank/DDBJ whole genome shotgun (WGS) entry which is preliminary data.</text>
</comment>
<dbReference type="Gene3D" id="3.20.20.120">
    <property type="entry name" value="Enolase-like C-terminal domain"/>
    <property type="match status" value="1"/>
</dbReference>
<dbReference type="PANTHER" id="PTHR48080">
    <property type="entry name" value="D-GALACTONATE DEHYDRATASE-RELATED"/>
    <property type="match status" value="1"/>
</dbReference>
<dbReference type="Pfam" id="PF02746">
    <property type="entry name" value="MR_MLE_N"/>
    <property type="match status" value="1"/>
</dbReference>
<name>A0A9X1IPF5_9SPHN</name>
<evidence type="ECO:0000313" key="4">
    <source>
        <dbReference type="Proteomes" id="UP001138757"/>
    </source>
</evidence>
<organism evidence="3 4">
    <name type="scientific">Sphingobium nicotianae</name>
    <dbReference type="NCBI Taxonomy" id="2782607"/>
    <lineage>
        <taxon>Bacteria</taxon>
        <taxon>Pseudomonadati</taxon>
        <taxon>Pseudomonadota</taxon>
        <taxon>Alphaproteobacteria</taxon>
        <taxon>Sphingomonadales</taxon>
        <taxon>Sphingomonadaceae</taxon>
        <taxon>Sphingobium</taxon>
    </lineage>
</organism>
<dbReference type="CDD" id="cd03316">
    <property type="entry name" value="MR_like"/>
    <property type="match status" value="1"/>
</dbReference>
<dbReference type="Gene3D" id="3.30.390.10">
    <property type="entry name" value="Enolase-like, N-terminal domain"/>
    <property type="match status" value="1"/>
</dbReference>
<dbReference type="GO" id="GO:0016829">
    <property type="term" value="F:lyase activity"/>
    <property type="evidence" value="ECO:0007669"/>
    <property type="project" value="UniProtKB-KW"/>
</dbReference>
<keyword evidence="1" id="KW-0456">Lyase</keyword>
<dbReference type="AlphaFoldDB" id="A0A9X1IPF5"/>
<accession>A0A9X1IPF5</accession>
<dbReference type="Proteomes" id="UP001138757">
    <property type="component" value="Unassembled WGS sequence"/>
</dbReference>
<dbReference type="InterPro" id="IPR029017">
    <property type="entry name" value="Enolase-like_N"/>
</dbReference>
<dbReference type="SFLD" id="SFLDS00001">
    <property type="entry name" value="Enolase"/>
    <property type="match status" value="1"/>
</dbReference>
<dbReference type="SUPFAM" id="SSF51604">
    <property type="entry name" value="Enolase C-terminal domain-like"/>
    <property type="match status" value="1"/>
</dbReference>
<dbReference type="SMART" id="SM00922">
    <property type="entry name" value="MR_MLE"/>
    <property type="match status" value="1"/>
</dbReference>
<proteinExistence type="predicted"/>
<dbReference type="EMBL" id="JAHGAW010000002">
    <property type="protein sequence ID" value="MBT2186072.1"/>
    <property type="molecule type" value="Genomic_DNA"/>
</dbReference>
<dbReference type="RefSeq" id="WP_214621815.1">
    <property type="nucleotide sequence ID" value="NZ_JAHGAW010000002.1"/>
</dbReference>
<keyword evidence="4" id="KW-1185">Reference proteome</keyword>
<protein>
    <submittedName>
        <fullName evidence="3">Mandelate racemase/muconate lactonizing enzyme family protein</fullName>
    </submittedName>
</protein>
<evidence type="ECO:0000313" key="3">
    <source>
        <dbReference type="EMBL" id="MBT2186072.1"/>
    </source>
</evidence>
<dbReference type="InterPro" id="IPR034593">
    <property type="entry name" value="DgoD-like"/>
</dbReference>
<dbReference type="Pfam" id="PF13378">
    <property type="entry name" value="MR_MLE_C"/>
    <property type="match status" value="1"/>
</dbReference>
<dbReference type="InterPro" id="IPR013342">
    <property type="entry name" value="Mandelate_racemase_C"/>
</dbReference>
<evidence type="ECO:0000256" key="1">
    <source>
        <dbReference type="ARBA" id="ARBA00023239"/>
    </source>
</evidence>
<dbReference type="InterPro" id="IPR036849">
    <property type="entry name" value="Enolase-like_C_sf"/>
</dbReference>
<feature type="domain" description="Mandelate racemase/muconate lactonizing enzyme C-terminal" evidence="2">
    <location>
        <begin position="147"/>
        <end position="267"/>
    </location>
</feature>
<reference evidence="3" key="1">
    <citation type="submission" date="2021-05" db="EMBL/GenBank/DDBJ databases">
        <title>Genome of Sphingobium sp. strain.</title>
        <authorList>
            <person name="Fan R."/>
        </authorList>
    </citation>
    <scope>NUCLEOTIDE SEQUENCE</scope>
    <source>
        <strain evidence="3">H33</strain>
    </source>
</reference>
<dbReference type="InterPro" id="IPR029065">
    <property type="entry name" value="Enolase_C-like"/>
</dbReference>
<dbReference type="PANTHER" id="PTHR48080:SF2">
    <property type="entry name" value="D-GALACTONATE DEHYDRATASE"/>
    <property type="match status" value="1"/>
</dbReference>
<dbReference type="SUPFAM" id="SSF54826">
    <property type="entry name" value="Enolase N-terminal domain-like"/>
    <property type="match status" value="1"/>
</dbReference>
<dbReference type="SFLD" id="SFLDG00179">
    <property type="entry name" value="mandelate_racemase"/>
    <property type="match status" value="1"/>
</dbReference>
<sequence>MRILALKSFHADGGWRPFSFLKITTDEGLVGWSEYSLGIWAPALPEVIEALESLVVGSDPRSFRKITAALQANTRFAAGGLNQQAISAIENACIDIAAKAANVPVHALFGGPIREEVDLYWSHCGSFRARDRDYFEKTLGLPPLMDLKDVAPLAEEVVARGYKAAKINPIHFTAAGPRLLNPGFAPGVDLARRLDGASLAAIEAQLATFTEALAGRSEAMLDLNFGFSTNGFIQICRHVAHLPLRWLEIDSHDPADLAQIRRNTQTPLASLEAVYGRSAFAPFLRYKAADVAIIDLLWNGMGEAVRMADLADLHGVNVAPHNFYGPLADLMAANFGASVPNFEIMEFEGDDVPWKYELLSQPIGVRRGVMPVPKGVGWGADIDEHAIAEYPWPRR</sequence>
<evidence type="ECO:0000259" key="2">
    <source>
        <dbReference type="SMART" id="SM00922"/>
    </source>
</evidence>